<sequence>MIKGVMRDLRCGRSRAKELLAGYAPTTFHLEEMVELWGDDFLRAIFVEAWERQDERIRVIQQREEEMRQRAEEAEAIAAAYKRGDKFSFTLPLHVQAIQALELELATRQPPTLGQRLGRWLRRFGLEA</sequence>
<accession>A0A5A9GF75</accession>
<organism evidence="1 2">
    <name type="scientific">Azospirillum lipoferum</name>
    <dbReference type="NCBI Taxonomy" id="193"/>
    <lineage>
        <taxon>Bacteria</taxon>
        <taxon>Pseudomonadati</taxon>
        <taxon>Pseudomonadota</taxon>
        <taxon>Alphaproteobacteria</taxon>
        <taxon>Rhodospirillales</taxon>
        <taxon>Azospirillaceae</taxon>
        <taxon>Azospirillum</taxon>
    </lineage>
</organism>
<dbReference type="OrthoDB" id="9931218at2"/>
<dbReference type="EMBL" id="VTTN01000013">
    <property type="protein sequence ID" value="KAA0592977.1"/>
    <property type="molecule type" value="Genomic_DNA"/>
</dbReference>
<proteinExistence type="predicted"/>
<protein>
    <submittedName>
        <fullName evidence="1">Uncharacterized protein</fullName>
    </submittedName>
</protein>
<reference evidence="1 2" key="1">
    <citation type="submission" date="2019-08" db="EMBL/GenBank/DDBJ databases">
        <authorList>
            <person name="Grouzdev D."/>
            <person name="Tikhonova E."/>
            <person name="Kravchenko I."/>
        </authorList>
    </citation>
    <scope>NUCLEOTIDE SEQUENCE [LARGE SCALE GENOMIC DNA]</scope>
    <source>
        <strain evidence="1 2">59b</strain>
    </source>
</reference>
<keyword evidence="2" id="KW-1185">Reference proteome</keyword>
<gene>
    <name evidence="1" type="ORF">FZ942_25985</name>
</gene>
<evidence type="ECO:0000313" key="1">
    <source>
        <dbReference type="EMBL" id="KAA0592977.1"/>
    </source>
</evidence>
<evidence type="ECO:0000313" key="2">
    <source>
        <dbReference type="Proteomes" id="UP000324927"/>
    </source>
</evidence>
<dbReference type="AlphaFoldDB" id="A0A5A9GF75"/>
<dbReference type="RefSeq" id="WP_149233971.1">
    <property type="nucleotide sequence ID" value="NZ_JALJXJ010000015.1"/>
</dbReference>
<name>A0A5A9GF75_AZOLI</name>
<dbReference type="Proteomes" id="UP000324927">
    <property type="component" value="Unassembled WGS sequence"/>
</dbReference>
<comment type="caution">
    <text evidence="1">The sequence shown here is derived from an EMBL/GenBank/DDBJ whole genome shotgun (WGS) entry which is preliminary data.</text>
</comment>